<comment type="similarity">
    <text evidence="1 2">Belongs to the phD/YefM antitoxin family.</text>
</comment>
<evidence type="ECO:0000313" key="4">
    <source>
        <dbReference type="Proteomes" id="UP000245506"/>
    </source>
</evidence>
<proteinExistence type="inferred from homology"/>
<dbReference type="OrthoDB" id="71688at2"/>
<dbReference type="InterPro" id="IPR006442">
    <property type="entry name" value="Antitoxin_Phd/YefM"/>
</dbReference>
<evidence type="ECO:0000313" key="3">
    <source>
        <dbReference type="EMBL" id="PWQ97076.1"/>
    </source>
</evidence>
<dbReference type="EMBL" id="QGKL01000023">
    <property type="protein sequence ID" value="PWQ97076.1"/>
    <property type="molecule type" value="Genomic_DNA"/>
</dbReference>
<dbReference type="SUPFAM" id="SSF143120">
    <property type="entry name" value="YefM-like"/>
    <property type="match status" value="1"/>
</dbReference>
<evidence type="ECO:0000256" key="1">
    <source>
        <dbReference type="ARBA" id="ARBA00009981"/>
    </source>
</evidence>
<organism evidence="3 4">
    <name type="scientific">Leucothrix arctica</name>
    <dbReference type="NCBI Taxonomy" id="1481894"/>
    <lineage>
        <taxon>Bacteria</taxon>
        <taxon>Pseudomonadati</taxon>
        <taxon>Pseudomonadota</taxon>
        <taxon>Gammaproteobacteria</taxon>
        <taxon>Thiotrichales</taxon>
        <taxon>Thiotrichaceae</taxon>
        <taxon>Leucothrix</taxon>
    </lineage>
</organism>
<dbReference type="Proteomes" id="UP000245506">
    <property type="component" value="Unassembled WGS sequence"/>
</dbReference>
<dbReference type="RefSeq" id="WP_109822846.1">
    <property type="nucleotide sequence ID" value="NZ_QGKL01000023.1"/>
</dbReference>
<sequence>MGAATIADAKNNLPKLIHAAESGEDIHISRHGKPVAVLISEERYQQLSKPENAVFMAIMKWRDEQELVDLSNEEVDSWRDRSEPRDFSWD</sequence>
<reference evidence="3 4" key="1">
    <citation type="submission" date="2018-05" db="EMBL/GenBank/DDBJ databases">
        <title>Leucothrix arctica sp. nov., isolated from Arctic seawater.</title>
        <authorList>
            <person name="Choi A."/>
            <person name="Baek K."/>
        </authorList>
    </citation>
    <scope>NUCLEOTIDE SEQUENCE [LARGE SCALE GENOMIC DNA]</scope>
    <source>
        <strain evidence="3 4">IMCC9719</strain>
    </source>
</reference>
<dbReference type="Pfam" id="PF02604">
    <property type="entry name" value="PhdYeFM_antitox"/>
    <property type="match status" value="1"/>
</dbReference>
<comment type="function">
    <text evidence="2">Antitoxin component of a type II toxin-antitoxin (TA) system.</text>
</comment>
<dbReference type="Gene3D" id="3.40.1620.10">
    <property type="entry name" value="YefM-like domain"/>
    <property type="match status" value="1"/>
</dbReference>
<gene>
    <name evidence="3" type="ORF">DKT75_07720</name>
</gene>
<dbReference type="NCBIfam" id="TIGR01552">
    <property type="entry name" value="phd_fam"/>
    <property type="match status" value="1"/>
</dbReference>
<evidence type="ECO:0000256" key="2">
    <source>
        <dbReference type="RuleBase" id="RU362080"/>
    </source>
</evidence>
<accession>A0A317CEY0</accession>
<dbReference type="AlphaFoldDB" id="A0A317CEY0"/>
<dbReference type="InterPro" id="IPR036165">
    <property type="entry name" value="YefM-like_sf"/>
</dbReference>
<keyword evidence="4" id="KW-1185">Reference proteome</keyword>
<comment type="caution">
    <text evidence="3">The sequence shown here is derived from an EMBL/GenBank/DDBJ whole genome shotgun (WGS) entry which is preliminary data.</text>
</comment>
<name>A0A317CEY0_9GAMM</name>
<protein>
    <recommendedName>
        <fullName evidence="2">Antitoxin</fullName>
    </recommendedName>
</protein>